<evidence type="ECO:0000313" key="5">
    <source>
        <dbReference type="Proteomes" id="UP000178851"/>
    </source>
</evidence>
<dbReference type="CDD" id="cd00371">
    <property type="entry name" value="HMA"/>
    <property type="match status" value="1"/>
</dbReference>
<dbReference type="PROSITE" id="PS50846">
    <property type="entry name" value="HMA_2"/>
    <property type="match status" value="1"/>
</dbReference>
<dbReference type="SUPFAM" id="SSF55008">
    <property type="entry name" value="HMA, heavy metal-associated domain"/>
    <property type="match status" value="1"/>
</dbReference>
<dbReference type="GO" id="GO:0046872">
    <property type="term" value="F:metal ion binding"/>
    <property type="evidence" value="ECO:0007669"/>
    <property type="project" value="UniProtKB-KW"/>
</dbReference>
<dbReference type="Proteomes" id="UP000178851">
    <property type="component" value="Unassembled WGS sequence"/>
</dbReference>
<keyword evidence="1" id="KW-0479">Metal-binding</keyword>
<proteinExistence type="predicted"/>
<dbReference type="FunFam" id="3.30.70.100:FF:000001">
    <property type="entry name" value="ATPase copper transporting beta"/>
    <property type="match status" value="1"/>
</dbReference>
<dbReference type="PANTHER" id="PTHR46594">
    <property type="entry name" value="P-TYPE CATION-TRANSPORTING ATPASE"/>
    <property type="match status" value="1"/>
</dbReference>
<accession>A0A1F7YH06</accession>
<evidence type="ECO:0000256" key="1">
    <source>
        <dbReference type="ARBA" id="ARBA00022723"/>
    </source>
</evidence>
<keyword evidence="2" id="KW-0175">Coiled coil</keyword>
<sequence length="72" mass="8223">MKIVTKKFKICDMHCTSCAMNIDFDLEDVNGIKKAVTSYAKAECEVEFEEEKLDQDEIIEIIKKTGYTALLV</sequence>
<dbReference type="PANTHER" id="PTHR46594:SF4">
    <property type="entry name" value="P-TYPE CATION-TRANSPORTING ATPASE"/>
    <property type="match status" value="1"/>
</dbReference>
<dbReference type="Gene3D" id="3.30.70.100">
    <property type="match status" value="1"/>
</dbReference>
<protein>
    <recommendedName>
        <fullName evidence="3">HMA domain-containing protein</fullName>
    </recommendedName>
</protein>
<dbReference type="InterPro" id="IPR017969">
    <property type="entry name" value="Heavy-metal-associated_CS"/>
</dbReference>
<gene>
    <name evidence="4" type="ORF">A2627_01130</name>
</gene>
<dbReference type="InterPro" id="IPR006121">
    <property type="entry name" value="HMA_dom"/>
</dbReference>
<dbReference type="AlphaFoldDB" id="A0A1F7YH06"/>
<organism evidence="4 5">
    <name type="scientific">Candidatus Woesebacteria bacterium RIFCSPHIGHO2_01_FULL_39_28</name>
    <dbReference type="NCBI Taxonomy" id="1802496"/>
    <lineage>
        <taxon>Bacteria</taxon>
        <taxon>Candidatus Woeseibacteriota</taxon>
    </lineage>
</organism>
<evidence type="ECO:0000256" key="2">
    <source>
        <dbReference type="SAM" id="Coils"/>
    </source>
</evidence>
<name>A0A1F7YH06_9BACT</name>
<evidence type="ECO:0000313" key="4">
    <source>
        <dbReference type="EMBL" id="OGM26607.1"/>
    </source>
</evidence>
<evidence type="ECO:0000259" key="3">
    <source>
        <dbReference type="PROSITE" id="PS50846"/>
    </source>
</evidence>
<dbReference type="EMBL" id="MGGI01000012">
    <property type="protein sequence ID" value="OGM26607.1"/>
    <property type="molecule type" value="Genomic_DNA"/>
</dbReference>
<feature type="domain" description="HMA" evidence="3">
    <location>
        <begin position="4"/>
        <end position="70"/>
    </location>
</feature>
<feature type="coiled-coil region" evidence="2">
    <location>
        <begin position="32"/>
        <end position="59"/>
    </location>
</feature>
<dbReference type="Pfam" id="PF00403">
    <property type="entry name" value="HMA"/>
    <property type="match status" value="1"/>
</dbReference>
<dbReference type="PROSITE" id="PS01047">
    <property type="entry name" value="HMA_1"/>
    <property type="match status" value="1"/>
</dbReference>
<dbReference type="InterPro" id="IPR036163">
    <property type="entry name" value="HMA_dom_sf"/>
</dbReference>
<reference evidence="4 5" key="1">
    <citation type="journal article" date="2016" name="Nat. Commun.">
        <title>Thousands of microbial genomes shed light on interconnected biogeochemical processes in an aquifer system.</title>
        <authorList>
            <person name="Anantharaman K."/>
            <person name="Brown C.T."/>
            <person name="Hug L.A."/>
            <person name="Sharon I."/>
            <person name="Castelle C.J."/>
            <person name="Probst A.J."/>
            <person name="Thomas B.C."/>
            <person name="Singh A."/>
            <person name="Wilkins M.J."/>
            <person name="Karaoz U."/>
            <person name="Brodie E.L."/>
            <person name="Williams K.H."/>
            <person name="Hubbard S.S."/>
            <person name="Banfield J.F."/>
        </authorList>
    </citation>
    <scope>NUCLEOTIDE SEQUENCE [LARGE SCALE GENOMIC DNA]</scope>
</reference>
<comment type="caution">
    <text evidence="4">The sequence shown here is derived from an EMBL/GenBank/DDBJ whole genome shotgun (WGS) entry which is preliminary data.</text>
</comment>